<feature type="region of interest" description="Disordered" evidence="1">
    <location>
        <begin position="31"/>
        <end position="51"/>
    </location>
</feature>
<evidence type="ECO:0000313" key="3">
    <source>
        <dbReference type="Proteomes" id="UP000064844"/>
    </source>
</evidence>
<organism evidence="2 3">
    <name type="scientific">Intestinimonas butyriciproducens</name>
    <dbReference type="NCBI Taxonomy" id="1297617"/>
    <lineage>
        <taxon>Bacteria</taxon>
        <taxon>Bacillati</taxon>
        <taxon>Bacillota</taxon>
        <taxon>Clostridia</taxon>
        <taxon>Eubacteriales</taxon>
        <taxon>Intestinimonas</taxon>
    </lineage>
</organism>
<name>A0A0S2VZN6_9FIRM</name>
<reference evidence="3" key="2">
    <citation type="submission" date="2015-04" db="EMBL/GenBank/DDBJ databases">
        <title>A butyrogenic pathway from the amino acid lysine in a human gut commensal.</title>
        <authorList>
            <person name="de Vos W.M."/>
            <person name="Bui N.T.P."/>
            <person name="Plugge C.M."/>
            <person name="Ritari J."/>
        </authorList>
    </citation>
    <scope>NUCLEOTIDE SEQUENCE [LARGE SCALE GENOMIC DNA]</scope>
    <source>
        <strain evidence="3">AF211</strain>
    </source>
</reference>
<dbReference type="Proteomes" id="UP000064844">
    <property type="component" value="Chromosome"/>
</dbReference>
<accession>A0A0S2VZN6</accession>
<gene>
    <name evidence="2" type="ORF">IB211_00051c</name>
</gene>
<reference evidence="2 3" key="1">
    <citation type="journal article" date="2015" name="Nat. Commun.">
        <title>Production of butyrate from lysine and the Amadori product fructoselysine by a human gut commensal.</title>
        <authorList>
            <person name="Bui T.P."/>
            <person name="Ritari J."/>
            <person name="Boeren S."/>
            <person name="de Waard P."/>
            <person name="Plugge C.M."/>
            <person name="de Vos W.M."/>
        </authorList>
    </citation>
    <scope>NUCLEOTIDE SEQUENCE [LARGE SCALE GENOMIC DNA]</scope>
    <source>
        <strain evidence="2 3">AF211</strain>
    </source>
</reference>
<dbReference type="KEGG" id="ibu:IB211_00051c"/>
<proteinExistence type="predicted"/>
<evidence type="ECO:0000313" key="2">
    <source>
        <dbReference type="EMBL" id="ALP92447.1"/>
    </source>
</evidence>
<dbReference type="AlphaFoldDB" id="A0A0S2VZN6"/>
<sequence length="67" mass="7433">MLGNFKFFQSADLQSKYDYSLLKEARKEPASAAQMKAPSQAKGCPGSKKAPFQKAPFSACIQFWVQV</sequence>
<dbReference type="EMBL" id="CP011307">
    <property type="protein sequence ID" value="ALP92447.1"/>
    <property type="molecule type" value="Genomic_DNA"/>
</dbReference>
<keyword evidence="3" id="KW-1185">Reference proteome</keyword>
<protein>
    <submittedName>
        <fullName evidence="2">Uncharacterized protein</fullName>
    </submittedName>
</protein>
<dbReference type="STRING" id="1297617.IB211_00051c"/>
<evidence type="ECO:0000256" key="1">
    <source>
        <dbReference type="SAM" id="MobiDB-lite"/>
    </source>
</evidence>